<comment type="caution">
    <text evidence="2">The sequence shown here is derived from an EMBL/GenBank/DDBJ whole genome shotgun (WGS) entry which is preliminary data.</text>
</comment>
<dbReference type="AlphaFoldDB" id="A0A834HZY6"/>
<organism evidence="2 3">
    <name type="scientific">Rhynchophorus ferrugineus</name>
    <name type="common">Red palm weevil</name>
    <name type="synonym">Curculio ferrugineus</name>
    <dbReference type="NCBI Taxonomy" id="354439"/>
    <lineage>
        <taxon>Eukaryota</taxon>
        <taxon>Metazoa</taxon>
        <taxon>Ecdysozoa</taxon>
        <taxon>Arthropoda</taxon>
        <taxon>Hexapoda</taxon>
        <taxon>Insecta</taxon>
        <taxon>Pterygota</taxon>
        <taxon>Neoptera</taxon>
        <taxon>Endopterygota</taxon>
        <taxon>Coleoptera</taxon>
        <taxon>Polyphaga</taxon>
        <taxon>Cucujiformia</taxon>
        <taxon>Curculionidae</taxon>
        <taxon>Dryophthorinae</taxon>
        <taxon>Rhynchophorus</taxon>
    </lineage>
</organism>
<evidence type="ECO:0000313" key="3">
    <source>
        <dbReference type="Proteomes" id="UP000625711"/>
    </source>
</evidence>
<dbReference type="Proteomes" id="UP000625711">
    <property type="component" value="Unassembled WGS sequence"/>
</dbReference>
<name>A0A834HZY6_RHYFE</name>
<dbReference type="EMBL" id="JAACXV010014136">
    <property type="protein sequence ID" value="KAF7270093.1"/>
    <property type="molecule type" value="Genomic_DNA"/>
</dbReference>
<evidence type="ECO:0008006" key="4">
    <source>
        <dbReference type="Google" id="ProtNLM"/>
    </source>
</evidence>
<feature type="signal peptide" evidence="1">
    <location>
        <begin position="1"/>
        <end position="23"/>
    </location>
</feature>
<evidence type="ECO:0000313" key="2">
    <source>
        <dbReference type="EMBL" id="KAF7270093.1"/>
    </source>
</evidence>
<keyword evidence="3" id="KW-1185">Reference proteome</keyword>
<feature type="chain" id="PRO_5032496907" description="Secreted protein" evidence="1">
    <location>
        <begin position="24"/>
        <end position="98"/>
    </location>
</feature>
<protein>
    <recommendedName>
        <fullName evidence="4">Secreted protein</fullName>
    </recommendedName>
</protein>
<sequence length="98" mass="11277">MYIYTRIILIFSILWHRFAFLSTFHPDAGARILFVLIKRTATAKWDRTGSPWGPGKGYSASAGTTRTFTLSFMALRGVSVNGKPWKIQSSRWLQRRPR</sequence>
<gene>
    <name evidence="2" type="ORF">GWI33_016894</name>
</gene>
<proteinExistence type="predicted"/>
<reference evidence="2" key="1">
    <citation type="submission" date="2020-08" db="EMBL/GenBank/DDBJ databases">
        <title>Genome sequencing and assembly of the red palm weevil Rhynchophorus ferrugineus.</title>
        <authorList>
            <person name="Dias G.B."/>
            <person name="Bergman C.M."/>
            <person name="Manee M."/>
        </authorList>
    </citation>
    <scope>NUCLEOTIDE SEQUENCE</scope>
    <source>
        <strain evidence="2">AA-2017</strain>
        <tissue evidence="2">Whole larva</tissue>
    </source>
</reference>
<accession>A0A834HZY6</accession>
<keyword evidence="1" id="KW-0732">Signal</keyword>
<evidence type="ECO:0000256" key="1">
    <source>
        <dbReference type="SAM" id="SignalP"/>
    </source>
</evidence>